<name>A0A1A8WJV5_PLAOA</name>
<protein>
    <submittedName>
        <fullName evidence="1">PIR Superfamily Protein</fullName>
    </submittedName>
</protein>
<reference evidence="2" key="1">
    <citation type="submission" date="2016-05" db="EMBL/GenBank/DDBJ databases">
        <authorList>
            <person name="Naeem Raeece"/>
        </authorList>
    </citation>
    <scope>NUCLEOTIDE SEQUENCE [LARGE SCALE GENOMIC DNA]</scope>
</reference>
<dbReference type="AlphaFoldDB" id="A0A1A8WJV5"/>
<dbReference type="Proteomes" id="UP000078560">
    <property type="component" value="Unassembled WGS sequence"/>
</dbReference>
<sequence>MVSEIVGEQSEEEVDEDYSPGDVYYPSVRLFSEYIDEFNQVTHENNDTSTYRVLCNSVNETFFPKNDFSNRCYKVAKYLDYIKMKTDEHNDNRCICLNYLLNSNDGFNKFPGYDVSKVFKAYEKISLDRKMCTVKLDRIRNEDVEKITRLYLLHNALSKLQKFIEDEDENILSTAEDFAKNYKNSIDYCKSGEIDGYCEALNEIQILCYHHTKSYNCADIAKLIKYQKELKKAVKFTPFGSWVSTKVQKKTYIRNNLYPESQLQIHRDQQLGLENNKYNIKYHTA</sequence>
<dbReference type="EMBL" id="FLQU01001481">
    <property type="protein sequence ID" value="SBS93220.1"/>
    <property type="molecule type" value="Genomic_DNA"/>
</dbReference>
<evidence type="ECO:0000313" key="1">
    <source>
        <dbReference type="EMBL" id="SBS93220.1"/>
    </source>
</evidence>
<organism evidence="1 2">
    <name type="scientific">Plasmodium ovale curtisi</name>
    <dbReference type="NCBI Taxonomy" id="864141"/>
    <lineage>
        <taxon>Eukaryota</taxon>
        <taxon>Sar</taxon>
        <taxon>Alveolata</taxon>
        <taxon>Apicomplexa</taxon>
        <taxon>Aconoidasida</taxon>
        <taxon>Haemosporida</taxon>
        <taxon>Plasmodiidae</taxon>
        <taxon>Plasmodium</taxon>
        <taxon>Plasmodium (Plasmodium)</taxon>
    </lineage>
</organism>
<proteinExistence type="predicted"/>
<evidence type="ECO:0000313" key="2">
    <source>
        <dbReference type="Proteomes" id="UP000078560"/>
    </source>
</evidence>
<gene>
    <name evidence="1" type="ORF">POVCU2_0079740</name>
</gene>
<accession>A0A1A8WJV5</accession>